<organism evidence="1 2">
    <name type="scientific">Portunus trituberculatus</name>
    <name type="common">Swimming crab</name>
    <name type="synonym">Neptunus trituberculatus</name>
    <dbReference type="NCBI Taxonomy" id="210409"/>
    <lineage>
        <taxon>Eukaryota</taxon>
        <taxon>Metazoa</taxon>
        <taxon>Ecdysozoa</taxon>
        <taxon>Arthropoda</taxon>
        <taxon>Crustacea</taxon>
        <taxon>Multicrustacea</taxon>
        <taxon>Malacostraca</taxon>
        <taxon>Eumalacostraca</taxon>
        <taxon>Eucarida</taxon>
        <taxon>Decapoda</taxon>
        <taxon>Pleocyemata</taxon>
        <taxon>Brachyura</taxon>
        <taxon>Eubrachyura</taxon>
        <taxon>Portunoidea</taxon>
        <taxon>Portunidae</taxon>
        <taxon>Portuninae</taxon>
        <taxon>Portunus</taxon>
    </lineage>
</organism>
<dbReference type="AlphaFoldDB" id="A0A5B7FK58"/>
<comment type="caution">
    <text evidence="1">The sequence shown here is derived from an EMBL/GenBank/DDBJ whole genome shotgun (WGS) entry which is preliminary data.</text>
</comment>
<gene>
    <name evidence="1" type="ORF">E2C01_039207</name>
</gene>
<sequence>MGRGEVILMRCRSGEVLGKVDLTVVLEALCSLVEALTSTDFQKAGSLSRIGPRESNYGTVAGLYETVTWRVHETMMWKVHETVTWNGRWRGGERGSKRRR</sequence>
<dbReference type="Proteomes" id="UP000324222">
    <property type="component" value="Unassembled WGS sequence"/>
</dbReference>
<dbReference type="EMBL" id="VSRR010006760">
    <property type="protein sequence ID" value="MPC45509.1"/>
    <property type="molecule type" value="Genomic_DNA"/>
</dbReference>
<protein>
    <submittedName>
        <fullName evidence="1">Uncharacterized protein</fullName>
    </submittedName>
</protein>
<proteinExistence type="predicted"/>
<reference evidence="1 2" key="1">
    <citation type="submission" date="2019-05" db="EMBL/GenBank/DDBJ databases">
        <title>Another draft genome of Portunus trituberculatus and its Hox gene families provides insights of decapod evolution.</title>
        <authorList>
            <person name="Jeong J.-H."/>
            <person name="Song I."/>
            <person name="Kim S."/>
            <person name="Choi T."/>
            <person name="Kim D."/>
            <person name="Ryu S."/>
            <person name="Kim W."/>
        </authorList>
    </citation>
    <scope>NUCLEOTIDE SEQUENCE [LARGE SCALE GENOMIC DNA]</scope>
    <source>
        <tissue evidence="1">Muscle</tissue>
    </source>
</reference>
<evidence type="ECO:0000313" key="1">
    <source>
        <dbReference type="EMBL" id="MPC45509.1"/>
    </source>
</evidence>
<name>A0A5B7FK58_PORTR</name>
<evidence type="ECO:0000313" key="2">
    <source>
        <dbReference type="Proteomes" id="UP000324222"/>
    </source>
</evidence>
<keyword evidence="2" id="KW-1185">Reference proteome</keyword>
<accession>A0A5B7FK58</accession>